<dbReference type="GO" id="GO:0016301">
    <property type="term" value="F:kinase activity"/>
    <property type="evidence" value="ECO:0007669"/>
    <property type="project" value="UniProtKB-KW"/>
</dbReference>
<evidence type="ECO:0000256" key="5">
    <source>
        <dbReference type="SAM" id="MobiDB-lite"/>
    </source>
</evidence>
<comment type="similarity">
    <text evidence="1 4">Belongs to the carbohydrate kinase PfkB family.</text>
</comment>
<dbReference type="PRINTS" id="PR00990">
    <property type="entry name" value="RIBOKINASE"/>
</dbReference>
<gene>
    <name evidence="7" type="ORF">H8S22_14495</name>
</gene>
<keyword evidence="3 4" id="KW-0418">Kinase</keyword>
<feature type="region of interest" description="Disordered" evidence="5">
    <location>
        <begin position="307"/>
        <end position="326"/>
    </location>
</feature>
<evidence type="ECO:0000313" key="8">
    <source>
        <dbReference type="Proteomes" id="UP000635828"/>
    </source>
</evidence>
<dbReference type="InterPro" id="IPR002173">
    <property type="entry name" value="Carboh/pur_kinase_PfkB_CS"/>
</dbReference>
<evidence type="ECO:0000256" key="1">
    <source>
        <dbReference type="ARBA" id="ARBA00010688"/>
    </source>
</evidence>
<dbReference type="Gene3D" id="3.40.1190.20">
    <property type="match status" value="1"/>
</dbReference>
<evidence type="ECO:0000256" key="4">
    <source>
        <dbReference type="RuleBase" id="RU003704"/>
    </source>
</evidence>
<dbReference type="Pfam" id="PF00294">
    <property type="entry name" value="PfkB"/>
    <property type="match status" value="1"/>
</dbReference>
<dbReference type="InterPro" id="IPR029056">
    <property type="entry name" value="Ribokinase-like"/>
</dbReference>
<dbReference type="SUPFAM" id="SSF53613">
    <property type="entry name" value="Ribokinase-like"/>
    <property type="match status" value="1"/>
</dbReference>
<dbReference type="PANTHER" id="PTHR10584">
    <property type="entry name" value="SUGAR KINASE"/>
    <property type="match status" value="1"/>
</dbReference>
<dbReference type="CDD" id="cd01166">
    <property type="entry name" value="KdgK"/>
    <property type="match status" value="1"/>
</dbReference>
<dbReference type="RefSeq" id="WP_024727687.1">
    <property type="nucleotide sequence ID" value="NZ_JACOOS010000021.1"/>
</dbReference>
<proteinExistence type="inferred from homology"/>
<keyword evidence="8" id="KW-1185">Reference proteome</keyword>
<dbReference type="InterPro" id="IPR011611">
    <property type="entry name" value="PfkB_dom"/>
</dbReference>
<reference evidence="7 8" key="1">
    <citation type="submission" date="2020-08" db="EMBL/GenBank/DDBJ databases">
        <title>Genome public.</title>
        <authorList>
            <person name="Liu C."/>
            <person name="Sun Q."/>
        </authorList>
    </citation>
    <scope>NUCLEOTIDE SEQUENCE [LARGE SCALE GENOMIC DNA]</scope>
    <source>
        <strain evidence="7 8">NSJ-7</strain>
    </source>
</reference>
<accession>A0ABR7FUC0</accession>
<evidence type="ECO:0000313" key="7">
    <source>
        <dbReference type="EMBL" id="MBC5678739.1"/>
    </source>
</evidence>
<dbReference type="PANTHER" id="PTHR10584:SF166">
    <property type="entry name" value="RIBOKINASE"/>
    <property type="match status" value="1"/>
</dbReference>
<feature type="domain" description="Carbohydrate kinase PfkB" evidence="6">
    <location>
        <begin position="1"/>
        <end position="305"/>
    </location>
</feature>
<dbReference type="PROSITE" id="PS00584">
    <property type="entry name" value="PFKB_KINASES_2"/>
    <property type="match status" value="1"/>
</dbReference>
<organism evidence="7 8">
    <name type="scientific">Anaerostipes hominis</name>
    <name type="common">ex Liu et al. 2021</name>
    <dbReference type="NCBI Taxonomy" id="2763018"/>
    <lineage>
        <taxon>Bacteria</taxon>
        <taxon>Bacillati</taxon>
        <taxon>Bacillota</taxon>
        <taxon>Clostridia</taxon>
        <taxon>Lachnospirales</taxon>
        <taxon>Lachnospiraceae</taxon>
        <taxon>Anaerostipes</taxon>
    </lineage>
</organism>
<comment type="caution">
    <text evidence="7">The sequence shown here is derived from an EMBL/GenBank/DDBJ whole genome shotgun (WGS) entry which is preliminary data.</text>
</comment>
<evidence type="ECO:0000256" key="2">
    <source>
        <dbReference type="ARBA" id="ARBA00022679"/>
    </source>
</evidence>
<dbReference type="EMBL" id="JACOOS010000021">
    <property type="protein sequence ID" value="MBC5678739.1"/>
    <property type="molecule type" value="Genomic_DNA"/>
</dbReference>
<protein>
    <submittedName>
        <fullName evidence="7">Sugar kinase</fullName>
    </submittedName>
</protein>
<sequence length="326" mass="35884">MPEVMVVGDATVDIIVPYPKFLNKERTLVEYPEPSIRGGGTSANTAVALARLGVETGFVGSVGEDQYGRYVKNDLSKEGVDISGLIIEPELNTVGVFAFIDENGERYLWGWPRVDQAFKTLDADKVSFEKVQKANWVHSSGMSLAYDTSARDTVIRIFKKAHEAGVPTSFDLNLRVDNGILDPEYEKAVRQIIKYTDYLLGSGTDEFAYLGREMDWRANAESFVNRSRTVIVRNGAEGSYGFTEKEKTAAPAFPVKVEDTVGAGDVYNAGFISAVLEGKSLKECLITGNAVSGYAVAKKGARTSPDQEQLQRFLDEYRSKDKGEKI</sequence>
<dbReference type="InterPro" id="IPR002139">
    <property type="entry name" value="Ribo/fructo_kinase"/>
</dbReference>
<name>A0ABR7FUC0_9FIRM</name>
<dbReference type="Proteomes" id="UP000635828">
    <property type="component" value="Unassembled WGS sequence"/>
</dbReference>
<keyword evidence="2 4" id="KW-0808">Transferase</keyword>
<feature type="compositionally biased region" description="Basic and acidic residues" evidence="5">
    <location>
        <begin position="313"/>
        <end position="326"/>
    </location>
</feature>
<evidence type="ECO:0000259" key="6">
    <source>
        <dbReference type="Pfam" id="PF00294"/>
    </source>
</evidence>
<evidence type="ECO:0000256" key="3">
    <source>
        <dbReference type="ARBA" id="ARBA00022777"/>
    </source>
</evidence>